<dbReference type="Gene3D" id="3.40.960.10">
    <property type="entry name" value="VSR Endonuclease"/>
    <property type="match status" value="1"/>
</dbReference>
<dbReference type="AlphaFoldDB" id="A0A0B5ARX9"/>
<keyword evidence="3" id="KW-1185">Reference proteome</keyword>
<gene>
    <name evidence="2" type="ORF">JMA_21150</name>
</gene>
<dbReference type="Pfam" id="PF04480">
    <property type="entry name" value="DUF559"/>
    <property type="match status" value="1"/>
</dbReference>
<dbReference type="Proteomes" id="UP000031449">
    <property type="component" value="Chromosome"/>
</dbReference>
<dbReference type="OrthoDB" id="9757917at2"/>
<evidence type="ECO:0000259" key="1">
    <source>
        <dbReference type="Pfam" id="PF04480"/>
    </source>
</evidence>
<accession>A0A0B5ARX9</accession>
<feature type="domain" description="DUF559" evidence="1">
    <location>
        <begin position="189"/>
        <end position="291"/>
    </location>
</feature>
<reference evidence="2 3" key="1">
    <citation type="submission" date="2014-08" db="EMBL/GenBank/DDBJ databases">
        <title>Complete genome of a marine bacteria Jeotgalibacillus malaysiensis.</title>
        <authorList>
            <person name="Yaakop A.S."/>
            <person name="Chan K.-G."/>
            <person name="Goh K.M."/>
        </authorList>
    </citation>
    <scope>NUCLEOTIDE SEQUENCE [LARGE SCALE GENOMIC DNA]</scope>
    <source>
        <strain evidence="2 3">D5</strain>
    </source>
</reference>
<organism evidence="2 3">
    <name type="scientific">Jeotgalibacillus malaysiensis</name>
    <dbReference type="NCBI Taxonomy" id="1508404"/>
    <lineage>
        <taxon>Bacteria</taxon>
        <taxon>Bacillati</taxon>
        <taxon>Bacillota</taxon>
        <taxon>Bacilli</taxon>
        <taxon>Bacillales</taxon>
        <taxon>Caryophanaceae</taxon>
        <taxon>Jeotgalibacillus</taxon>
    </lineage>
</organism>
<proteinExistence type="predicted"/>
<dbReference type="EMBL" id="CP009416">
    <property type="protein sequence ID" value="AJD91432.1"/>
    <property type="molecule type" value="Genomic_DNA"/>
</dbReference>
<name>A0A0B5ARX9_9BACL</name>
<dbReference type="BioCyc" id="JESP1508404:G14D9-11370-MONOMER"/>
<evidence type="ECO:0000313" key="2">
    <source>
        <dbReference type="EMBL" id="AJD91432.1"/>
    </source>
</evidence>
<evidence type="ECO:0000313" key="3">
    <source>
        <dbReference type="Proteomes" id="UP000031449"/>
    </source>
</evidence>
<sequence>MKPYDAKQSQACKICGFELSHNKQGRFTSHIKNEHGISLEMYLLKYYYEPEDLICSYELCNNAVQLYRGIPVNYCSKACRGRGRSEPIVCVICNLKFDTNTRPHRKTKTCSDDCEKKLRSKKTKAWHDSMEINKKQEHFKRIISKTAKTRRKNKTPSWNSGKTGIYSEETIEMIRSATLKQMEEQVFKKTRIEKVLEEYLKEANIEYRYSFILQKRQYDFLLPKYRLIIECDGDYWHANPSVYPEPADWQIERIKRDLEKNEIAKRSGYRIVRFWENDILNNFNYVKSVINDLLATT</sequence>
<dbReference type="InterPro" id="IPR007569">
    <property type="entry name" value="DUF559"/>
</dbReference>
<dbReference type="STRING" id="1508404.JMA_21150"/>
<dbReference type="KEGG" id="jeo:JMA_21150"/>
<dbReference type="HOGENOM" id="CLU_936202_0_0_9"/>
<dbReference type="InterPro" id="IPR011335">
    <property type="entry name" value="Restrct_endonuc-II-like"/>
</dbReference>
<protein>
    <recommendedName>
        <fullName evidence="1">DUF559 domain-containing protein</fullName>
    </recommendedName>
</protein>
<dbReference type="SUPFAM" id="SSF52980">
    <property type="entry name" value="Restriction endonuclease-like"/>
    <property type="match status" value="1"/>
</dbReference>